<reference evidence="1 2" key="1">
    <citation type="journal article" date="2005" name="PLoS Biol.">
        <title>The genomes of Oryza sativa: a history of duplications.</title>
        <authorList>
            <person name="Yu J."/>
            <person name="Wang J."/>
            <person name="Lin W."/>
            <person name="Li S."/>
            <person name="Li H."/>
            <person name="Zhou J."/>
            <person name="Ni P."/>
            <person name="Dong W."/>
            <person name="Hu S."/>
            <person name="Zeng C."/>
            <person name="Zhang J."/>
            <person name="Zhang Y."/>
            <person name="Li R."/>
            <person name="Xu Z."/>
            <person name="Li S."/>
            <person name="Li X."/>
            <person name="Zheng H."/>
            <person name="Cong L."/>
            <person name="Lin L."/>
            <person name="Yin J."/>
            <person name="Geng J."/>
            <person name="Li G."/>
            <person name="Shi J."/>
            <person name="Liu J."/>
            <person name="Lv H."/>
            <person name="Li J."/>
            <person name="Wang J."/>
            <person name="Deng Y."/>
            <person name="Ran L."/>
            <person name="Shi X."/>
            <person name="Wang X."/>
            <person name="Wu Q."/>
            <person name="Li C."/>
            <person name="Ren X."/>
            <person name="Wang J."/>
            <person name="Wang X."/>
            <person name="Li D."/>
            <person name="Liu D."/>
            <person name="Zhang X."/>
            <person name="Ji Z."/>
            <person name="Zhao W."/>
            <person name="Sun Y."/>
            <person name="Zhang Z."/>
            <person name="Bao J."/>
            <person name="Han Y."/>
            <person name="Dong L."/>
            <person name="Ji J."/>
            <person name="Chen P."/>
            <person name="Wu S."/>
            <person name="Liu J."/>
            <person name="Xiao Y."/>
            <person name="Bu D."/>
            <person name="Tan J."/>
            <person name="Yang L."/>
            <person name="Ye C."/>
            <person name="Zhang J."/>
            <person name="Xu J."/>
            <person name="Zhou Y."/>
            <person name="Yu Y."/>
            <person name="Zhang B."/>
            <person name="Zhuang S."/>
            <person name="Wei H."/>
            <person name="Liu B."/>
            <person name="Lei M."/>
            <person name="Yu H."/>
            <person name="Li Y."/>
            <person name="Xu H."/>
            <person name="Wei S."/>
            <person name="He X."/>
            <person name="Fang L."/>
            <person name="Zhang Z."/>
            <person name="Zhang Y."/>
            <person name="Huang X."/>
            <person name="Su Z."/>
            <person name="Tong W."/>
            <person name="Li J."/>
            <person name="Tong Z."/>
            <person name="Li S."/>
            <person name="Ye J."/>
            <person name="Wang L."/>
            <person name="Fang L."/>
            <person name="Lei T."/>
            <person name="Chen C."/>
            <person name="Chen H."/>
            <person name="Xu Z."/>
            <person name="Li H."/>
            <person name="Huang H."/>
            <person name="Zhang F."/>
            <person name="Xu H."/>
            <person name="Li N."/>
            <person name="Zhao C."/>
            <person name="Li S."/>
            <person name="Dong L."/>
            <person name="Huang Y."/>
            <person name="Li L."/>
            <person name="Xi Y."/>
            <person name="Qi Q."/>
            <person name="Li W."/>
            <person name="Zhang B."/>
            <person name="Hu W."/>
            <person name="Zhang Y."/>
            <person name="Tian X."/>
            <person name="Jiao Y."/>
            <person name="Liang X."/>
            <person name="Jin J."/>
            <person name="Gao L."/>
            <person name="Zheng W."/>
            <person name="Hao B."/>
            <person name="Liu S."/>
            <person name="Wang W."/>
            <person name="Yuan L."/>
            <person name="Cao M."/>
            <person name="McDermott J."/>
            <person name="Samudrala R."/>
            <person name="Wang J."/>
            <person name="Wong G.K."/>
            <person name="Yang H."/>
        </authorList>
    </citation>
    <scope>NUCLEOTIDE SEQUENCE [LARGE SCALE GENOMIC DNA]</scope>
    <source>
        <strain evidence="2">cv. 93-11</strain>
    </source>
</reference>
<name>B8A806_ORYSI</name>
<dbReference type="AlphaFoldDB" id="B8A806"/>
<dbReference type="Proteomes" id="UP000007015">
    <property type="component" value="Chromosome 1"/>
</dbReference>
<dbReference type="STRING" id="39946.B8A806"/>
<proteinExistence type="predicted"/>
<keyword evidence="2" id="KW-1185">Reference proteome</keyword>
<dbReference type="HOGENOM" id="CLU_1752727_0_0_1"/>
<gene>
    <name evidence="1" type="ORF">OsI_03359</name>
</gene>
<protein>
    <submittedName>
        <fullName evidence="1">Uncharacterized protein</fullName>
    </submittedName>
</protein>
<dbReference type="Gramene" id="BGIOSGA000981-TA">
    <property type="protein sequence ID" value="BGIOSGA000981-PA"/>
    <property type="gene ID" value="BGIOSGA000981"/>
</dbReference>
<organism evidence="1 2">
    <name type="scientific">Oryza sativa subsp. indica</name>
    <name type="common">Rice</name>
    <dbReference type="NCBI Taxonomy" id="39946"/>
    <lineage>
        <taxon>Eukaryota</taxon>
        <taxon>Viridiplantae</taxon>
        <taxon>Streptophyta</taxon>
        <taxon>Embryophyta</taxon>
        <taxon>Tracheophyta</taxon>
        <taxon>Spermatophyta</taxon>
        <taxon>Magnoliopsida</taxon>
        <taxon>Liliopsida</taxon>
        <taxon>Poales</taxon>
        <taxon>Poaceae</taxon>
        <taxon>BOP clade</taxon>
        <taxon>Oryzoideae</taxon>
        <taxon>Oryzeae</taxon>
        <taxon>Oryzinae</taxon>
        <taxon>Oryza</taxon>
        <taxon>Oryza sativa</taxon>
    </lineage>
</organism>
<dbReference type="EMBL" id="CM000126">
    <property type="protein sequence ID" value="EEC71318.1"/>
    <property type="molecule type" value="Genomic_DNA"/>
</dbReference>
<accession>B8A806</accession>
<evidence type="ECO:0000313" key="1">
    <source>
        <dbReference type="EMBL" id="EEC71318.1"/>
    </source>
</evidence>
<evidence type="ECO:0000313" key="2">
    <source>
        <dbReference type="Proteomes" id="UP000007015"/>
    </source>
</evidence>
<sequence>MGYEIGKWSTSCMLGGTEKEIFEELKFFHKKWEWWLSILDGFAEMQRVAFQAGHKGSAQWERFKFPDLFEISHDQNATVKDTVVGREWSLEFRRNLDEQRVREVRELVELIGEAQLGTENDKFVPSPKGFYLDVVPAVCCIWKAGYTQQ</sequence>